<keyword evidence="4" id="KW-0949">S-adenosyl-L-methionine</keyword>
<comment type="catalytic activity">
    <reaction evidence="9">
        <text>N-terminal L-prolyl-L-prolyl-L-lysyl-[protein] + 2 S-adenosyl-L-methionine = N-terminal N,N-dimethyl-L-prolyl-L-prolyl-L-lysyl-[protein] + 2 S-adenosyl-L-homocysteine + 2 H(+)</text>
        <dbReference type="Rhea" id="RHEA:54736"/>
        <dbReference type="Rhea" id="RHEA-COMP:13787"/>
        <dbReference type="Rhea" id="RHEA-COMP:13974"/>
        <dbReference type="ChEBI" id="CHEBI:15378"/>
        <dbReference type="ChEBI" id="CHEBI:57856"/>
        <dbReference type="ChEBI" id="CHEBI:59789"/>
        <dbReference type="ChEBI" id="CHEBI:138059"/>
        <dbReference type="ChEBI" id="CHEBI:138318"/>
        <dbReference type="EC" id="2.1.1.244"/>
    </reaction>
</comment>
<dbReference type="Pfam" id="PF20150">
    <property type="entry name" value="2EXR"/>
    <property type="match status" value="1"/>
</dbReference>
<sequence>MLNPDNAQPPDSLIQTDKGKQYWEGIDANVDGMLGGVLTVMPPVSRIDLQGSRTFLARLGIGIKSGRSKVPRALEGGAGITKGLLLHVADRVDVIEPVAKFTAALEGQPGVGDIFNVGLEGWQPAQGVLYDLIWTQWCVGHLDDKSLVEYLERCKAVLNPDGGIIIVKENLSTWGADKFDETDGSVTREDTKFQALFKQAGLDIIKAEIQRGFPVVIKGDGCSVVITQADRTGLYRYTVDIKHSCGFALSLLFTETEASLALSGPKLPSLEASRSLEASSSDSPFLNLPRELRENIYRFALPPRELGIKDIDTFERRCFPVAIGDPSGYFFQLGQEPAILGVNKQMRQEALPFAYRSTTFCLDDLDDAVKVLVAVGQIGRDNVTSLQLPWESKNEIQSTLEQSPHSSHVPLELPSIHVSRCIRILKGCKRLEVLRIYLDQDIFEYVSTSKFLTDPGIVGLCDVRQLGTLEVVDLSGETLEEHPAVKQLHGKMKNKRV</sequence>
<evidence type="ECO:0000256" key="6">
    <source>
        <dbReference type="ARBA" id="ARBA00039449"/>
    </source>
</evidence>
<proteinExistence type="inferred from homology"/>
<comment type="caution">
    <text evidence="12">The sequence shown here is derived from an EMBL/GenBank/DDBJ whole genome shotgun (WGS) entry which is preliminary data.</text>
</comment>
<evidence type="ECO:0000313" key="13">
    <source>
        <dbReference type="Proteomes" id="UP000287144"/>
    </source>
</evidence>
<gene>
    <name evidence="12" type="ORF">CEP52_015121</name>
</gene>
<evidence type="ECO:0000256" key="7">
    <source>
        <dbReference type="ARBA" id="ARBA00043129"/>
    </source>
</evidence>
<evidence type="ECO:0000256" key="3">
    <source>
        <dbReference type="ARBA" id="ARBA00022679"/>
    </source>
</evidence>
<dbReference type="InterPro" id="IPR029063">
    <property type="entry name" value="SAM-dependent_MTases_sf"/>
</dbReference>
<evidence type="ECO:0000256" key="4">
    <source>
        <dbReference type="ARBA" id="ARBA00022691"/>
    </source>
</evidence>
<dbReference type="SUPFAM" id="SSF53335">
    <property type="entry name" value="S-adenosyl-L-methionine-dependent methyltransferases"/>
    <property type="match status" value="1"/>
</dbReference>
<keyword evidence="2" id="KW-0489">Methyltransferase</keyword>
<evidence type="ECO:0000256" key="8">
    <source>
        <dbReference type="ARBA" id="ARBA00047306"/>
    </source>
</evidence>
<dbReference type="EC" id="2.1.1.244" evidence="5"/>
<dbReference type="GO" id="GO:0071885">
    <property type="term" value="F:N-terminal protein N-methyltransferase activity"/>
    <property type="evidence" value="ECO:0007669"/>
    <property type="project" value="UniProtKB-EC"/>
</dbReference>
<dbReference type="STRING" id="1325735.A0A428SG27"/>
<protein>
    <recommendedName>
        <fullName evidence="6">Alpha N-terminal protein methyltransferase 1</fullName>
        <ecNumber evidence="5">2.1.1.244</ecNumber>
    </recommendedName>
    <alternativeName>
        <fullName evidence="7">X-Pro-Lys N-terminal protein methyltransferase 1</fullName>
    </alternativeName>
</protein>
<comment type="catalytic activity">
    <reaction evidence="10">
        <text>N-terminal L-alanyl-L-prolyl-L-lysyl-[protein] + 3 S-adenosyl-L-methionine = N-terminal N,N,N-trimethyl-L-alanyl-L-prolyl-L-lysyl-[protein] + 3 S-adenosyl-L-homocysteine + 3 H(+)</text>
        <dbReference type="Rhea" id="RHEA:54712"/>
        <dbReference type="Rhea" id="RHEA-COMP:13785"/>
        <dbReference type="Rhea" id="RHEA-COMP:13971"/>
        <dbReference type="ChEBI" id="CHEBI:15378"/>
        <dbReference type="ChEBI" id="CHEBI:57856"/>
        <dbReference type="ChEBI" id="CHEBI:59789"/>
        <dbReference type="ChEBI" id="CHEBI:138057"/>
        <dbReference type="ChEBI" id="CHEBI:138315"/>
        <dbReference type="EC" id="2.1.1.244"/>
    </reaction>
</comment>
<dbReference type="Pfam" id="PF05891">
    <property type="entry name" value="Methyltransf_PK"/>
    <property type="match status" value="1"/>
</dbReference>
<reference evidence="12 13" key="1">
    <citation type="submission" date="2017-06" db="EMBL/GenBank/DDBJ databases">
        <title>Comparative genomic analysis of Ambrosia Fusariam Clade fungi.</title>
        <authorList>
            <person name="Stajich J.E."/>
            <person name="Carrillo J."/>
            <person name="Kijimoto T."/>
            <person name="Eskalen A."/>
            <person name="O'Donnell K."/>
            <person name="Kasson M."/>
        </authorList>
    </citation>
    <scope>NUCLEOTIDE SEQUENCE [LARGE SCALE GENOMIC DNA]</scope>
    <source>
        <strain evidence="12 13">NRRL62579</strain>
    </source>
</reference>
<keyword evidence="13" id="KW-1185">Reference proteome</keyword>
<dbReference type="InterPro" id="IPR008576">
    <property type="entry name" value="MeTrfase_NTM1"/>
</dbReference>
<accession>A0A428SG27</accession>
<organism evidence="12 13">
    <name type="scientific">Fusarium oligoseptatum</name>
    <dbReference type="NCBI Taxonomy" id="2604345"/>
    <lineage>
        <taxon>Eukaryota</taxon>
        <taxon>Fungi</taxon>
        <taxon>Dikarya</taxon>
        <taxon>Ascomycota</taxon>
        <taxon>Pezizomycotina</taxon>
        <taxon>Sordariomycetes</taxon>
        <taxon>Hypocreomycetidae</taxon>
        <taxon>Hypocreales</taxon>
        <taxon>Nectriaceae</taxon>
        <taxon>Fusarium</taxon>
        <taxon>Fusarium solani species complex</taxon>
    </lineage>
</organism>
<evidence type="ECO:0000256" key="9">
    <source>
        <dbReference type="ARBA" id="ARBA00047885"/>
    </source>
</evidence>
<dbReference type="GO" id="GO:0032259">
    <property type="term" value="P:methylation"/>
    <property type="evidence" value="ECO:0007669"/>
    <property type="project" value="UniProtKB-KW"/>
</dbReference>
<dbReference type="Proteomes" id="UP000287144">
    <property type="component" value="Unassembled WGS sequence"/>
</dbReference>
<dbReference type="PANTHER" id="PTHR12753">
    <property type="entry name" value="AD-003 - RELATED"/>
    <property type="match status" value="1"/>
</dbReference>
<dbReference type="PANTHER" id="PTHR12753:SF0">
    <property type="entry name" value="ALPHA N-TERMINAL PROTEIN METHYLTRANSFERASE 1"/>
    <property type="match status" value="1"/>
</dbReference>
<evidence type="ECO:0000256" key="10">
    <source>
        <dbReference type="ARBA" id="ARBA00048167"/>
    </source>
</evidence>
<dbReference type="EMBL" id="NKCK01000256">
    <property type="protein sequence ID" value="RSL88735.1"/>
    <property type="molecule type" value="Genomic_DNA"/>
</dbReference>
<evidence type="ECO:0000256" key="1">
    <source>
        <dbReference type="ARBA" id="ARBA00009059"/>
    </source>
</evidence>
<dbReference type="Gene3D" id="3.40.50.150">
    <property type="entry name" value="Vaccinia Virus protein VP39"/>
    <property type="match status" value="1"/>
</dbReference>
<dbReference type="InterPro" id="IPR045518">
    <property type="entry name" value="2EXR"/>
</dbReference>
<comment type="similarity">
    <text evidence="1">Belongs to the methyltransferase superfamily. NTM1 family.</text>
</comment>
<name>A0A428SG27_9HYPO</name>
<evidence type="ECO:0000313" key="12">
    <source>
        <dbReference type="EMBL" id="RSL88735.1"/>
    </source>
</evidence>
<feature type="domain" description="2EXR" evidence="11">
    <location>
        <begin position="284"/>
        <end position="357"/>
    </location>
</feature>
<dbReference type="AlphaFoldDB" id="A0A428SG27"/>
<comment type="catalytic activity">
    <reaction evidence="8">
        <text>N-terminal L-seryl-L-prolyl-L-lysyl-[protein] + 3 S-adenosyl-L-methionine = N-terminal N,N,N-trimethyl-L-seryl-L-prolyl-L-lysyl-[protein] + 3 S-adenosyl-L-homocysteine + 3 H(+)</text>
        <dbReference type="Rhea" id="RHEA:54724"/>
        <dbReference type="Rhea" id="RHEA-COMP:13789"/>
        <dbReference type="Rhea" id="RHEA-COMP:13973"/>
        <dbReference type="ChEBI" id="CHEBI:15378"/>
        <dbReference type="ChEBI" id="CHEBI:57856"/>
        <dbReference type="ChEBI" id="CHEBI:59789"/>
        <dbReference type="ChEBI" id="CHEBI:138061"/>
        <dbReference type="ChEBI" id="CHEBI:138317"/>
        <dbReference type="EC" id="2.1.1.244"/>
    </reaction>
</comment>
<dbReference type="GO" id="GO:0005737">
    <property type="term" value="C:cytoplasm"/>
    <property type="evidence" value="ECO:0007669"/>
    <property type="project" value="TreeGrafter"/>
</dbReference>
<evidence type="ECO:0000256" key="2">
    <source>
        <dbReference type="ARBA" id="ARBA00022603"/>
    </source>
</evidence>
<evidence type="ECO:0000256" key="5">
    <source>
        <dbReference type="ARBA" id="ARBA00039112"/>
    </source>
</evidence>
<keyword evidence="3" id="KW-0808">Transferase</keyword>
<evidence type="ECO:0000259" key="11">
    <source>
        <dbReference type="Pfam" id="PF20150"/>
    </source>
</evidence>